<keyword evidence="4" id="KW-0378">Hydrolase</keyword>
<reference evidence="4 5" key="1">
    <citation type="submission" date="2014-04" db="EMBL/GenBank/DDBJ databases">
        <authorList>
            <consortium name="DOE Joint Genome Institute"/>
            <person name="Kuo A."/>
            <person name="Martino E."/>
            <person name="Perotto S."/>
            <person name="Kohler A."/>
            <person name="Nagy L.G."/>
            <person name="Floudas D."/>
            <person name="Copeland A."/>
            <person name="Barry K.W."/>
            <person name="Cichocki N."/>
            <person name="Veneault-Fourrey C."/>
            <person name="LaButti K."/>
            <person name="Lindquist E.A."/>
            <person name="Lipzen A."/>
            <person name="Lundell T."/>
            <person name="Morin E."/>
            <person name="Murat C."/>
            <person name="Sun H."/>
            <person name="Tunlid A."/>
            <person name="Henrissat B."/>
            <person name="Grigoriev I.V."/>
            <person name="Hibbett D.S."/>
            <person name="Martin F."/>
            <person name="Nordberg H.P."/>
            <person name="Cantor M.N."/>
            <person name="Hua S.X."/>
        </authorList>
    </citation>
    <scope>NUCLEOTIDE SEQUENCE [LARGE SCALE GENOMIC DNA]</scope>
    <source>
        <strain evidence="4 5">Zn</strain>
    </source>
</reference>
<dbReference type="PANTHER" id="PTHR34987">
    <property type="entry name" value="C, PUTATIVE (AFU_ORTHOLOGUE AFUA_3G02880)-RELATED"/>
    <property type="match status" value="1"/>
</dbReference>
<evidence type="ECO:0000259" key="3">
    <source>
        <dbReference type="Pfam" id="PF17390"/>
    </source>
</evidence>
<dbReference type="InterPro" id="IPR035396">
    <property type="entry name" value="Bac_rhamnosid6H"/>
</dbReference>
<dbReference type="Pfam" id="PF17390">
    <property type="entry name" value="Bac_rhamnosid_C"/>
    <property type="match status" value="1"/>
</dbReference>
<gene>
    <name evidence="4" type="ORF">OIDMADRAFT_145377</name>
</gene>
<feature type="signal peptide" evidence="1">
    <location>
        <begin position="1"/>
        <end position="22"/>
    </location>
</feature>
<dbReference type="PANTHER" id="PTHR34987:SF5">
    <property type="entry name" value="ALPHA-RHAMNOSIDASE"/>
    <property type="match status" value="1"/>
</dbReference>
<dbReference type="InterPro" id="IPR008928">
    <property type="entry name" value="6-hairpin_glycosidase_sf"/>
</dbReference>
<dbReference type="InterPro" id="IPR035398">
    <property type="entry name" value="Bac_rhamnosid_C"/>
</dbReference>
<dbReference type="InterPro" id="IPR012341">
    <property type="entry name" value="6hp_glycosidase-like_sf"/>
</dbReference>
<feature type="domain" description="Alpha-L-rhamnosidase six-hairpin glycosidase" evidence="2">
    <location>
        <begin position="251"/>
        <end position="472"/>
    </location>
</feature>
<dbReference type="Proteomes" id="UP000054321">
    <property type="component" value="Unassembled WGS sequence"/>
</dbReference>
<evidence type="ECO:0000313" key="4">
    <source>
        <dbReference type="EMBL" id="KIN01290.1"/>
    </source>
</evidence>
<protein>
    <submittedName>
        <fullName evidence="4">Glycoside hydrolase family 78 protein</fullName>
    </submittedName>
</protein>
<dbReference type="InParanoid" id="A0A0C3HDK1"/>
<dbReference type="GO" id="GO:0005975">
    <property type="term" value="P:carbohydrate metabolic process"/>
    <property type="evidence" value="ECO:0007669"/>
    <property type="project" value="InterPro"/>
</dbReference>
<keyword evidence="1" id="KW-0732">Signal</keyword>
<accession>A0A0C3HDK1</accession>
<dbReference type="GO" id="GO:0016787">
    <property type="term" value="F:hydrolase activity"/>
    <property type="evidence" value="ECO:0007669"/>
    <property type="project" value="UniProtKB-KW"/>
</dbReference>
<dbReference type="SUPFAM" id="SSF48208">
    <property type="entry name" value="Six-hairpin glycosidases"/>
    <property type="match status" value="1"/>
</dbReference>
<organism evidence="4 5">
    <name type="scientific">Oidiodendron maius (strain Zn)</name>
    <dbReference type="NCBI Taxonomy" id="913774"/>
    <lineage>
        <taxon>Eukaryota</taxon>
        <taxon>Fungi</taxon>
        <taxon>Dikarya</taxon>
        <taxon>Ascomycota</taxon>
        <taxon>Pezizomycotina</taxon>
        <taxon>Leotiomycetes</taxon>
        <taxon>Leotiomycetes incertae sedis</taxon>
        <taxon>Myxotrichaceae</taxon>
        <taxon>Oidiodendron</taxon>
    </lineage>
</organism>
<dbReference type="AlphaFoldDB" id="A0A0C3HDK1"/>
<sequence length="682" mass="73680">MMIRDILLRALVTSQFIGSGIAHSCWKNTTCTGPLDTAFPGAWESNIYAPSSRTVAPKSILSAHNGAVLSPYRGNAQLSANGSQLVFDFGVEVGGLISFEYSATGPGAVGIAFTEAKNWIGEWSDSSNGEFVGPDGAIYANFTSAGKGAYQMPDSSLRGGFRYMTLFLITDSKAKVEISDISLDLDFQPTWSNLRAYQGYFHSNDPLLNRIWYSGAYTIQTNCVPVNTGRRVPFVHTGWANDGDLGPGDTIIVDGAKRDRAVWPGDMGIAVGTAFASLGDLSSVKNALQTMYNNQNPTTGAFPEAGPPLLQQGSDTYHMWSMIGTYNYVLYTNDTAFLQENWAKYLKAMDFIYGKVGPSGLLNVTGIRDWARWQQGFNNSEANMILYRTLLTGADLSVWVGDTTNLRQTWTDRSAALRTAINAYCWDDSYGAFKDNATATELHPQDANSMAVLFDVVDSLTKSQSISSNLVKNWGPIGAISPELPGNISPFISSFEIAAHFSIGNADRALDLIRRSWGWYINNPNGTQSTVIEGYLQNATFGYRSSRGYDYDASYVSHSHGWSSGPTSSLTTYILGLSILSPAGETWQLAPQFGDLTSVEGGFTTSLGKYQASWKLTRTGYILEYSVPRGTTGQVVLPSPFAGKAPRISIDGKLVSASTLAETVGAGVTLNAQGGSHQIVVS</sequence>
<name>A0A0C3HDK1_OIDMZ</name>
<dbReference type="Gene3D" id="2.60.420.10">
    <property type="entry name" value="Maltose phosphorylase, domain 3"/>
    <property type="match status" value="1"/>
</dbReference>
<keyword evidence="5" id="KW-1185">Reference proteome</keyword>
<feature type="chain" id="PRO_5002165016" evidence="1">
    <location>
        <begin position="23"/>
        <end position="682"/>
    </location>
</feature>
<reference evidence="5" key="2">
    <citation type="submission" date="2015-01" db="EMBL/GenBank/DDBJ databases">
        <title>Evolutionary Origins and Diversification of the Mycorrhizal Mutualists.</title>
        <authorList>
            <consortium name="DOE Joint Genome Institute"/>
            <consortium name="Mycorrhizal Genomics Consortium"/>
            <person name="Kohler A."/>
            <person name="Kuo A."/>
            <person name="Nagy L.G."/>
            <person name="Floudas D."/>
            <person name="Copeland A."/>
            <person name="Barry K.W."/>
            <person name="Cichocki N."/>
            <person name="Veneault-Fourrey C."/>
            <person name="LaButti K."/>
            <person name="Lindquist E.A."/>
            <person name="Lipzen A."/>
            <person name="Lundell T."/>
            <person name="Morin E."/>
            <person name="Murat C."/>
            <person name="Riley R."/>
            <person name="Ohm R."/>
            <person name="Sun H."/>
            <person name="Tunlid A."/>
            <person name="Henrissat B."/>
            <person name="Grigoriev I.V."/>
            <person name="Hibbett D.S."/>
            <person name="Martin F."/>
        </authorList>
    </citation>
    <scope>NUCLEOTIDE SEQUENCE [LARGE SCALE GENOMIC DNA]</scope>
    <source>
        <strain evidence="5">Zn</strain>
    </source>
</reference>
<dbReference type="Gene3D" id="1.50.10.10">
    <property type="match status" value="1"/>
</dbReference>
<dbReference type="HOGENOM" id="CLU_007933_3_0_1"/>
<dbReference type="EMBL" id="KN832876">
    <property type="protein sequence ID" value="KIN01290.1"/>
    <property type="molecule type" value="Genomic_DNA"/>
</dbReference>
<dbReference type="Pfam" id="PF17389">
    <property type="entry name" value="Bac_rhamnosid6H"/>
    <property type="match status" value="1"/>
</dbReference>
<dbReference type="OrthoDB" id="10036721at2759"/>
<evidence type="ECO:0000259" key="2">
    <source>
        <dbReference type="Pfam" id="PF17389"/>
    </source>
</evidence>
<evidence type="ECO:0000313" key="5">
    <source>
        <dbReference type="Proteomes" id="UP000054321"/>
    </source>
</evidence>
<proteinExistence type="predicted"/>
<evidence type="ECO:0000256" key="1">
    <source>
        <dbReference type="SAM" id="SignalP"/>
    </source>
</evidence>
<feature type="domain" description="Alpha-L-rhamnosidase C-terminal" evidence="3">
    <location>
        <begin position="580"/>
        <end position="639"/>
    </location>
</feature>
<dbReference type="FunFam" id="1.50.10.10:FF:000052">
    <property type="entry name" value="Alpha-L-rhamnosidase B, putative"/>
    <property type="match status" value="1"/>
</dbReference>
<dbReference type="STRING" id="913774.A0A0C3HDK1"/>